<feature type="compositionally biased region" description="Polar residues" evidence="1">
    <location>
        <begin position="322"/>
        <end position="340"/>
    </location>
</feature>
<feature type="compositionally biased region" description="Polar residues" evidence="1">
    <location>
        <begin position="47"/>
        <end position="56"/>
    </location>
</feature>
<evidence type="ECO:0000313" key="3">
    <source>
        <dbReference type="Proteomes" id="UP000257109"/>
    </source>
</evidence>
<evidence type="ECO:0000313" key="2">
    <source>
        <dbReference type="EMBL" id="RDX87531.1"/>
    </source>
</evidence>
<feature type="compositionally biased region" description="Basic and acidic residues" evidence="1">
    <location>
        <begin position="344"/>
        <end position="354"/>
    </location>
</feature>
<feature type="region of interest" description="Disordered" evidence="1">
    <location>
        <begin position="1"/>
        <end position="56"/>
    </location>
</feature>
<dbReference type="AlphaFoldDB" id="A0A371GAI2"/>
<dbReference type="InterPro" id="IPR027417">
    <property type="entry name" value="P-loop_NTPase"/>
</dbReference>
<feature type="non-terminal residue" evidence="2">
    <location>
        <position position="1"/>
    </location>
</feature>
<feature type="region of interest" description="Disordered" evidence="1">
    <location>
        <begin position="292"/>
        <end position="372"/>
    </location>
</feature>
<dbReference type="OrthoDB" id="10261384at2759"/>
<organism evidence="2 3">
    <name type="scientific">Mucuna pruriens</name>
    <name type="common">Velvet bean</name>
    <name type="synonym">Dolichos pruriens</name>
    <dbReference type="NCBI Taxonomy" id="157652"/>
    <lineage>
        <taxon>Eukaryota</taxon>
        <taxon>Viridiplantae</taxon>
        <taxon>Streptophyta</taxon>
        <taxon>Embryophyta</taxon>
        <taxon>Tracheophyta</taxon>
        <taxon>Spermatophyta</taxon>
        <taxon>Magnoliopsida</taxon>
        <taxon>eudicotyledons</taxon>
        <taxon>Gunneridae</taxon>
        <taxon>Pentapetalae</taxon>
        <taxon>rosids</taxon>
        <taxon>fabids</taxon>
        <taxon>Fabales</taxon>
        <taxon>Fabaceae</taxon>
        <taxon>Papilionoideae</taxon>
        <taxon>50 kb inversion clade</taxon>
        <taxon>NPAAA clade</taxon>
        <taxon>indigoferoid/millettioid clade</taxon>
        <taxon>Phaseoleae</taxon>
        <taxon>Mucuna</taxon>
    </lineage>
</organism>
<dbReference type="Gene3D" id="3.40.50.300">
    <property type="entry name" value="P-loop containing nucleotide triphosphate hydrolases"/>
    <property type="match status" value="1"/>
</dbReference>
<keyword evidence="3" id="KW-1185">Reference proteome</keyword>
<dbReference type="Pfam" id="PF00071">
    <property type="entry name" value="Ras"/>
    <property type="match status" value="1"/>
</dbReference>
<dbReference type="CDD" id="cd00882">
    <property type="entry name" value="Ras_like_GTPase"/>
    <property type="match status" value="1"/>
</dbReference>
<dbReference type="EMBL" id="QJKJ01006207">
    <property type="protein sequence ID" value="RDX87531.1"/>
    <property type="molecule type" value="Genomic_DNA"/>
</dbReference>
<accession>A0A371GAI2</accession>
<gene>
    <name evidence="2" type="primary">AAGAB</name>
    <name evidence="2" type="ORF">CR513_30987</name>
</gene>
<dbReference type="InterPro" id="IPR019341">
    <property type="entry name" value="Alpha/Gamma-adaptin-bd_p34"/>
</dbReference>
<dbReference type="GO" id="GO:0003924">
    <property type="term" value="F:GTPase activity"/>
    <property type="evidence" value="ECO:0007669"/>
    <property type="project" value="InterPro"/>
</dbReference>
<feature type="compositionally biased region" description="Polar residues" evidence="1">
    <location>
        <begin position="355"/>
        <end position="366"/>
    </location>
</feature>
<proteinExistence type="predicted"/>
<dbReference type="GO" id="GO:0005525">
    <property type="term" value="F:GTP binding"/>
    <property type="evidence" value="ECO:0007669"/>
    <property type="project" value="InterPro"/>
</dbReference>
<name>A0A371GAI2_MUCPR</name>
<feature type="compositionally biased region" description="Acidic residues" evidence="1">
    <location>
        <begin position="295"/>
        <end position="307"/>
    </location>
</feature>
<reference evidence="2" key="1">
    <citation type="submission" date="2018-05" db="EMBL/GenBank/DDBJ databases">
        <title>Draft genome of Mucuna pruriens seed.</title>
        <authorList>
            <person name="Nnadi N.E."/>
            <person name="Vos R."/>
            <person name="Hasami M.H."/>
            <person name="Devisetty U.K."/>
            <person name="Aguiy J.C."/>
        </authorList>
    </citation>
    <scope>NUCLEOTIDE SEQUENCE [LARGE SCALE GENOMIC DNA]</scope>
    <source>
        <strain evidence="2">JCA_2017</strain>
    </source>
</reference>
<dbReference type="PANTHER" id="PTHR14659:SF1">
    <property type="entry name" value="ALPHA- AND GAMMA-ADAPTIN-BINDING PROTEIN P34"/>
    <property type="match status" value="1"/>
</dbReference>
<dbReference type="PANTHER" id="PTHR14659">
    <property type="entry name" value="ALPHA- AND GAMMA-ADAPTIN-BINDING PROTEIN P34"/>
    <property type="match status" value="1"/>
</dbReference>
<dbReference type="InterPro" id="IPR001806">
    <property type="entry name" value="Small_GTPase"/>
</dbReference>
<protein>
    <submittedName>
        <fullName evidence="2">Alpha-and gamma-adaptin-binding protein p34</fullName>
    </submittedName>
</protein>
<dbReference type="STRING" id="157652.A0A371GAI2"/>
<comment type="caution">
    <text evidence="2">The sequence shown here is derived from an EMBL/GenBank/DDBJ whole genome shotgun (WGS) entry which is preliminary data.</text>
</comment>
<dbReference type="SUPFAM" id="SSF52540">
    <property type="entry name" value="P-loop containing nucleoside triphosphate hydrolases"/>
    <property type="match status" value="1"/>
</dbReference>
<evidence type="ECO:0000256" key="1">
    <source>
        <dbReference type="SAM" id="MobiDB-lite"/>
    </source>
</evidence>
<dbReference type="Pfam" id="PF10199">
    <property type="entry name" value="Adaptin_binding"/>
    <property type="match status" value="1"/>
</dbReference>
<dbReference type="Proteomes" id="UP000257109">
    <property type="component" value="Unassembled WGS sequence"/>
</dbReference>
<sequence>PPTTANEQNIKRKVRIRRESKCNETTWGKKRKPQSESEESNPELPMDTTQPQTDLQSRPGIFIIGSSNVGKRTLLSRLTFVDVEDAFDSASEVNVYGWTIDNKYYSADVSVWMARLHDDFSVRNLPVFRRMTALVMVFDMNESSSLAALREWVSHTDIQNFEILLCIGNKVDLVPGHPAHAEYRRRLLKLEDSAADLYSEDYGISESEGTSLLGGEEPSWDIRRSCLEWCTDHNIEFIEACASNADFDKCLSIDGDLQGVERLYGALSAHMWPGMVLKSGDRINQPSFPVKEELSSEESDYEQEYEVLSDGSADPWDVSEQGWVSASSFNAGGSAPQNNPGADGQHEDEIKSDRGSQPTTSSTAIQDESDKDVVHNIMDCEGDEKTDEGLDLEDLEQLMSEIGNMRAGLRLMPDFQRRDMAAKLAMKMASIFGGDSDEEEI</sequence>